<keyword evidence="3" id="KW-1185">Reference proteome</keyword>
<proteinExistence type="predicted"/>
<organism evidence="2 3">
    <name type="scientific">Rhizopogon vinicolor AM-OR11-026</name>
    <dbReference type="NCBI Taxonomy" id="1314800"/>
    <lineage>
        <taxon>Eukaryota</taxon>
        <taxon>Fungi</taxon>
        <taxon>Dikarya</taxon>
        <taxon>Basidiomycota</taxon>
        <taxon>Agaricomycotina</taxon>
        <taxon>Agaricomycetes</taxon>
        <taxon>Agaricomycetidae</taxon>
        <taxon>Boletales</taxon>
        <taxon>Suillineae</taxon>
        <taxon>Rhizopogonaceae</taxon>
        <taxon>Rhizopogon</taxon>
    </lineage>
</organism>
<accession>A0A1B7MGZ0</accession>
<dbReference type="Proteomes" id="UP000092154">
    <property type="component" value="Unassembled WGS sequence"/>
</dbReference>
<evidence type="ECO:0000313" key="2">
    <source>
        <dbReference type="EMBL" id="OAX31865.1"/>
    </source>
</evidence>
<feature type="transmembrane region" description="Helical" evidence="1">
    <location>
        <begin position="12"/>
        <end position="34"/>
    </location>
</feature>
<sequence>MKTAVNLSFHHHFSICNATVFKLSITLISFLVILSNTTPLPLATAFTDRQRSHLALAIPGRLVIPCSISSSCTVLINIE</sequence>
<dbReference type="AlphaFoldDB" id="A0A1B7MGZ0"/>
<keyword evidence="1" id="KW-0472">Membrane</keyword>
<dbReference type="InParanoid" id="A0A1B7MGZ0"/>
<keyword evidence="1" id="KW-1133">Transmembrane helix</keyword>
<dbReference type="EMBL" id="KV449208">
    <property type="protein sequence ID" value="OAX31865.1"/>
    <property type="molecule type" value="Genomic_DNA"/>
</dbReference>
<name>A0A1B7MGZ0_9AGAM</name>
<evidence type="ECO:0000313" key="3">
    <source>
        <dbReference type="Proteomes" id="UP000092154"/>
    </source>
</evidence>
<keyword evidence="1" id="KW-0812">Transmembrane</keyword>
<dbReference type="OrthoDB" id="2709903at2759"/>
<protein>
    <submittedName>
        <fullName evidence="2">Uncharacterized protein</fullName>
    </submittedName>
</protein>
<gene>
    <name evidence="2" type="ORF">K503DRAFT_38883</name>
</gene>
<evidence type="ECO:0000256" key="1">
    <source>
        <dbReference type="SAM" id="Phobius"/>
    </source>
</evidence>
<reference evidence="2 3" key="1">
    <citation type="submission" date="2016-06" db="EMBL/GenBank/DDBJ databases">
        <title>Comparative genomics of the ectomycorrhizal sister species Rhizopogon vinicolor and Rhizopogon vesiculosus (Basidiomycota: Boletales) reveals a divergence of the mating type B locus.</title>
        <authorList>
            <consortium name="DOE Joint Genome Institute"/>
            <person name="Mujic A.B."/>
            <person name="Kuo A."/>
            <person name="Tritt A."/>
            <person name="Lipzen A."/>
            <person name="Chen C."/>
            <person name="Johnson J."/>
            <person name="Sharma A."/>
            <person name="Barry K."/>
            <person name="Grigoriev I.V."/>
            <person name="Spatafora J.W."/>
        </authorList>
    </citation>
    <scope>NUCLEOTIDE SEQUENCE [LARGE SCALE GENOMIC DNA]</scope>
    <source>
        <strain evidence="2 3">AM-OR11-026</strain>
    </source>
</reference>